<feature type="signal peptide" evidence="1">
    <location>
        <begin position="1"/>
        <end position="25"/>
    </location>
</feature>
<organism evidence="2 3">
    <name type="scientific">Theobroma cacao</name>
    <name type="common">Cacao</name>
    <name type="synonym">Cocoa</name>
    <dbReference type="NCBI Taxonomy" id="3641"/>
    <lineage>
        <taxon>Eukaryota</taxon>
        <taxon>Viridiplantae</taxon>
        <taxon>Streptophyta</taxon>
        <taxon>Embryophyta</taxon>
        <taxon>Tracheophyta</taxon>
        <taxon>Spermatophyta</taxon>
        <taxon>Magnoliopsida</taxon>
        <taxon>eudicotyledons</taxon>
        <taxon>Gunneridae</taxon>
        <taxon>Pentapetalae</taxon>
        <taxon>rosids</taxon>
        <taxon>malvids</taxon>
        <taxon>Malvales</taxon>
        <taxon>Malvaceae</taxon>
        <taxon>Byttnerioideae</taxon>
        <taxon>Theobroma</taxon>
    </lineage>
</organism>
<dbReference type="OMA" id="FIPCMAD"/>
<dbReference type="InterPro" id="IPR038975">
    <property type="entry name" value="THNL"/>
</dbReference>
<dbReference type="InParanoid" id="A0A061GC54"/>
<feature type="chain" id="PRO_5001602713" evidence="1">
    <location>
        <begin position="26"/>
        <end position="187"/>
    </location>
</feature>
<proteinExistence type="predicted"/>
<dbReference type="HOGENOM" id="CLU_1450094_0_0_1"/>
<dbReference type="EMBL" id="CM001884">
    <property type="protein sequence ID" value="EOY26692.1"/>
    <property type="molecule type" value="Genomic_DNA"/>
</dbReference>
<evidence type="ECO:0000313" key="2">
    <source>
        <dbReference type="EMBL" id="EOY26692.1"/>
    </source>
</evidence>
<dbReference type="Gramene" id="EOY26692">
    <property type="protein sequence ID" value="EOY26692"/>
    <property type="gene ID" value="TCM_028663"/>
</dbReference>
<dbReference type="Proteomes" id="UP000026915">
    <property type="component" value="Chromosome 6"/>
</dbReference>
<keyword evidence="3" id="KW-1185">Reference proteome</keyword>
<evidence type="ECO:0000256" key="1">
    <source>
        <dbReference type="SAM" id="SignalP"/>
    </source>
</evidence>
<sequence length="187" mass="19662">MEKRGVSAVLMVCLVLGTLVGQSTAQGTILCYAACFIPCMADSTTTTFYCAAKCLKDCILPKSTVGGIKDTQYFCKLGCATALCTNISTKEDPGQSTAQGTNVLCYAACFIPCMADPNTTTFYCTIKCLKNCILPKSTVGGIKDTQYFCKLGCATALCTNISTKEDPGEKKVGSCVDACSATCAKKN</sequence>
<name>A0A061GC54_THECC</name>
<protein>
    <submittedName>
        <fullName evidence="2">To encode a PR protein, Belongs to the plant thionin family with the following members:, putative</fullName>
    </submittedName>
</protein>
<dbReference type="AlphaFoldDB" id="A0A061GC54"/>
<dbReference type="PANTHER" id="PTHR36312:SF1">
    <property type="entry name" value="OS01G0594500 PROTEIN"/>
    <property type="match status" value="1"/>
</dbReference>
<reference evidence="2 3" key="1">
    <citation type="journal article" date="2013" name="Genome Biol.">
        <title>The genome sequence of the most widely cultivated cacao type and its use to identify candidate genes regulating pod color.</title>
        <authorList>
            <person name="Motamayor J.C."/>
            <person name="Mockaitis K."/>
            <person name="Schmutz J."/>
            <person name="Haiminen N."/>
            <person name="Iii D.L."/>
            <person name="Cornejo O."/>
            <person name="Findley S.D."/>
            <person name="Zheng P."/>
            <person name="Utro F."/>
            <person name="Royaert S."/>
            <person name="Saski C."/>
            <person name="Jenkins J."/>
            <person name="Podicheti R."/>
            <person name="Zhao M."/>
            <person name="Scheffler B.E."/>
            <person name="Stack J.C."/>
            <person name="Feltus F.A."/>
            <person name="Mustiga G.M."/>
            <person name="Amores F."/>
            <person name="Phillips W."/>
            <person name="Marelli J.P."/>
            <person name="May G.D."/>
            <person name="Shapiro H."/>
            <person name="Ma J."/>
            <person name="Bustamante C.D."/>
            <person name="Schnell R.J."/>
            <person name="Main D."/>
            <person name="Gilbert D."/>
            <person name="Parida L."/>
            <person name="Kuhn D.N."/>
        </authorList>
    </citation>
    <scope>NUCLEOTIDE SEQUENCE [LARGE SCALE GENOMIC DNA]</scope>
    <source>
        <strain evidence="3">cv. Matina 1-6</strain>
    </source>
</reference>
<evidence type="ECO:0000313" key="3">
    <source>
        <dbReference type="Proteomes" id="UP000026915"/>
    </source>
</evidence>
<dbReference type="PANTHER" id="PTHR36312">
    <property type="entry name" value="THIONIN-LIKE PROTEIN 1"/>
    <property type="match status" value="1"/>
</dbReference>
<accession>A0A061GC54</accession>
<gene>
    <name evidence="2" type="ORF">TCM_028663</name>
</gene>
<keyword evidence="1" id="KW-0732">Signal</keyword>